<dbReference type="PROSITE" id="PS01124">
    <property type="entry name" value="HTH_ARAC_FAMILY_2"/>
    <property type="match status" value="1"/>
</dbReference>
<keyword evidence="8" id="KW-1185">Reference proteome</keyword>
<keyword evidence="3" id="KW-0804">Transcription</keyword>
<dbReference type="InterPro" id="IPR020449">
    <property type="entry name" value="Tscrpt_reg_AraC-type_HTH"/>
</dbReference>
<dbReference type="SMART" id="SM00448">
    <property type="entry name" value="REC"/>
    <property type="match status" value="1"/>
</dbReference>
<dbReference type="PROSITE" id="PS00041">
    <property type="entry name" value="HTH_ARAC_FAMILY_1"/>
    <property type="match status" value="1"/>
</dbReference>
<evidence type="ECO:0000256" key="3">
    <source>
        <dbReference type="ARBA" id="ARBA00023163"/>
    </source>
</evidence>
<dbReference type="GO" id="GO:0043565">
    <property type="term" value="F:sequence-specific DNA binding"/>
    <property type="evidence" value="ECO:0007669"/>
    <property type="project" value="InterPro"/>
</dbReference>
<dbReference type="InterPro" id="IPR018060">
    <property type="entry name" value="HTH_AraC"/>
</dbReference>
<evidence type="ECO:0000313" key="8">
    <source>
        <dbReference type="Proteomes" id="UP000261905"/>
    </source>
</evidence>
<dbReference type="InterPro" id="IPR009057">
    <property type="entry name" value="Homeodomain-like_sf"/>
</dbReference>
<reference evidence="7 8" key="1">
    <citation type="submission" date="2018-08" db="EMBL/GenBank/DDBJ databases">
        <title>Paenibacillus sp. M4BSY-1, whole genome shotgun sequence.</title>
        <authorList>
            <person name="Tuo L."/>
        </authorList>
    </citation>
    <scope>NUCLEOTIDE SEQUENCE [LARGE SCALE GENOMIC DNA]</scope>
    <source>
        <strain evidence="7 8">M4BSY-1</strain>
    </source>
</reference>
<protein>
    <submittedName>
        <fullName evidence="7">Helix-turn-helix domain-containing protein</fullName>
    </submittedName>
</protein>
<name>A0A371PE12_9BACL</name>
<dbReference type="InterPro" id="IPR001789">
    <property type="entry name" value="Sig_transdc_resp-reg_receiver"/>
</dbReference>
<evidence type="ECO:0000259" key="6">
    <source>
        <dbReference type="PROSITE" id="PS50110"/>
    </source>
</evidence>
<feature type="domain" description="HTH araC/xylS-type" evidence="5">
    <location>
        <begin position="431"/>
        <end position="527"/>
    </location>
</feature>
<dbReference type="SUPFAM" id="SSF52172">
    <property type="entry name" value="CheY-like"/>
    <property type="match status" value="1"/>
</dbReference>
<evidence type="ECO:0000256" key="1">
    <source>
        <dbReference type="ARBA" id="ARBA00023015"/>
    </source>
</evidence>
<sequence>MYRVLIVDDDVAVLTFLQTMVPWGQYGFSVQGAYTNARDALAACTIMLPDLVITDIGMPDIDGLAFIRMLKETSGHPRFLILSCHDEFKYAKQAVQLGVQDYVLKETLSTDVLNEQLERLHQSLAVEDHHQQKVEKLHWQASQSKSALKEQWLREYLAAPFSDQVKWRGQLADYGLKPELSHYIPVIGRVSLQEALVRYMNEDMVKFIIYNAAEELLQTESDVIFFPHTAKEFCLLFAFKKDLHFNPYVWVHGVCQMVQRSLSQTLKFPISFLIGEEGSDSERIRRQLAGLLRATDVFFYSGQSEILVSNQLLPLDNQEELLAYYPKYFEEVNQMILEGNKNVRPIADSFLKFIACHRFPPIAVKHFLIKLMLDVQMKLKFGHQYSNVKAQQHLEQMDHVSQLDAWMIHFLIESVSLMEQISMRSKKVEIIDAQKYILLNMDQKITLGEVAERLYLNSSYFSRLFKKETGENFIEYVNRVKMERAKELLSKSDMTVEEISQSLGYDNKGYFVKLFKDHYGVPPRQYI</sequence>
<dbReference type="Pfam" id="PF00072">
    <property type="entry name" value="Response_reg"/>
    <property type="match status" value="1"/>
</dbReference>
<dbReference type="CDD" id="cd17536">
    <property type="entry name" value="REC_YesN-like"/>
    <property type="match status" value="1"/>
</dbReference>
<dbReference type="AlphaFoldDB" id="A0A371PE12"/>
<dbReference type="GO" id="GO:0000160">
    <property type="term" value="P:phosphorelay signal transduction system"/>
    <property type="evidence" value="ECO:0007669"/>
    <property type="project" value="InterPro"/>
</dbReference>
<dbReference type="PROSITE" id="PS50110">
    <property type="entry name" value="RESPONSE_REGULATORY"/>
    <property type="match status" value="1"/>
</dbReference>
<dbReference type="PANTHER" id="PTHR43280:SF2">
    <property type="entry name" value="HTH-TYPE TRANSCRIPTIONAL REGULATOR EXSA"/>
    <property type="match status" value="1"/>
</dbReference>
<evidence type="ECO:0000256" key="2">
    <source>
        <dbReference type="ARBA" id="ARBA00023125"/>
    </source>
</evidence>
<dbReference type="Gene3D" id="1.10.10.60">
    <property type="entry name" value="Homeodomain-like"/>
    <property type="match status" value="2"/>
</dbReference>
<dbReference type="Pfam" id="PF12833">
    <property type="entry name" value="HTH_18"/>
    <property type="match status" value="1"/>
</dbReference>
<feature type="domain" description="Response regulatory" evidence="6">
    <location>
        <begin position="3"/>
        <end position="120"/>
    </location>
</feature>
<dbReference type="Gene3D" id="3.40.50.2300">
    <property type="match status" value="1"/>
</dbReference>
<dbReference type="InterPro" id="IPR011006">
    <property type="entry name" value="CheY-like_superfamily"/>
</dbReference>
<evidence type="ECO:0000259" key="5">
    <source>
        <dbReference type="PROSITE" id="PS01124"/>
    </source>
</evidence>
<keyword evidence="4" id="KW-0597">Phosphoprotein</keyword>
<dbReference type="Proteomes" id="UP000261905">
    <property type="component" value="Unassembled WGS sequence"/>
</dbReference>
<organism evidence="7 8">
    <name type="scientific">Paenibacillus paeoniae</name>
    <dbReference type="NCBI Taxonomy" id="2292705"/>
    <lineage>
        <taxon>Bacteria</taxon>
        <taxon>Bacillati</taxon>
        <taxon>Bacillota</taxon>
        <taxon>Bacilli</taxon>
        <taxon>Bacillales</taxon>
        <taxon>Paenibacillaceae</taxon>
        <taxon>Paenibacillus</taxon>
    </lineage>
</organism>
<keyword evidence="2" id="KW-0238">DNA-binding</keyword>
<dbReference type="InterPro" id="IPR018062">
    <property type="entry name" value="HTH_AraC-typ_CS"/>
</dbReference>
<dbReference type="PRINTS" id="PR00032">
    <property type="entry name" value="HTHARAC"/>
</dbReference>
<gene>
    <name evidence="7" type="ORF">DX130_16685</name>
</gene>
<dbReference type="RefSeq" id="WP_116047344.1">
    <property type="nucleotide sequence ID" value="NZ_QUBQ01000003.1"/>
</dbReference>
<dbReference type="EMBL" id="QUBQ01000003">
    <property type="protein sequence ID" value="REK74183.1"/>
    <property type="molecule type" value="Genomic_DNA"/>
</dbReference>
<dbReference type="PANTHER" id="PTHR43280">
    <property type="entry name" value="ARAC-FAMILY TRANSCRIPTIONAL REGULATOR"/>
    <property type="match status" value="1"/>
</dbReference>
<accession>A0A371PE12</accession>
<dbReference type="SUPFAM" id="SSF46689">
    <property type="entry name" value="Homeodomain-like"/>
    <property type="match status" value="2"/>
</dbReference>
<evidence type="ECO:0000313" key="7">
    <source>
        <dbReference type="EMBL" id="REK74183.1"/>
    </source>
</evidence>
<keyword evidence="1" id="KW-0805">Transcription regulation</keyword>
<dbReference type="SMART" id="SM00342">
    <property type="entry name" value="HTH_ARAC"/>
    <property type="match status" value="1"/>
</dbReference>
<dbReference type="GO" id="GO:0003700">
    <property type="term" value="F:DNA-binding transcription factor activity"/>
    <property type="evidence" value="ECO:0007669"/>
    <property type="project" value="InterPro"/>
</dbReference>
<proteinExistence type="predicted"/>
<feature type="modified residue" description="4-aspartylphosphate" evidence="4">
    <location>
        <position position="55"/>
    </location>
</feature>
<evidence type="ECO:0000256" key="4">
    <source>
        <dbReference type="PROSITE-ProRule" id="PRU00169"/>
    </source>
</evidence>
<dbReference type="OrthoDB" id="342399at2"/>
<comment type="caution">
    <text evidence="7">The sequence shown here is derived from an EMBL/GenBank/DDBJ whole genome shotgun (WGS) entry which is preliminary data.</text>
</comment>